<name>X0YJU9_9ZZZZ</name>
<dbReference type="EMBL" id="BART01006011">
    <property type="protein sequence ID" value="GAG56384.1"/>
    <property type="molecule type" value="Genomic_DNA"/>
</dbReference>
<evidence type="ECO:0000313" key="1">
    <source>
        <dbReference type="EMBL" id="GAG56384.1"/>
    </source>
</evidence>
<protein>
    <submittedName>
        <fullName evidence="1">Uncharacterized protein</fullName>
    </submittedName>
</protein>
<reference evidence="1" key="1">
    <citation type="journal article" date="2014" name="Front. Microbiol.">
        <title>High frequency of phylogenetically diverse reductive dehalogenase-homologous genes in deep subseafloor sedimentary metagenomes.</title>
        <authorList>
            <person name="Kawai M."/>
            <person name="Futagami T."/>
            <person name="Toyoda A."/>
            <person name="Takaki Y."/>
            <person name="Nishi S."/>
            <person name="Hori S."/>
            <person name="Arai W."/>
            <person name="Tsubouchi T."/>
            <person name="Morono Y."/>
            <person name="Uchiyama I."/>
            <person name="Ito T."/>
            <person name="Fujiyama A."/>
            <person name="Inagaki F."/>
            <person name="Takami H."/>
        </authorList>
    </citation>
    <scope>NUCLEOTIDE SEQUENCE</scope>
    <source>
        <strain evidence="1">Expedition CK06-06</strain>
    </source>
</reference>
<accession>X0YJU9</accession>
<dbReference type="AlphaFoldDB" id="X0YJU9"/>
<feature type="non-terminal residue" evidence="1">
    <location>
        <position position="1"/>
    </location>
</feature>
<gene>
    <name evidence="1" type="ORF">S01H4_13661</name>
</gene>
<proteinExistence type="predicted"/>
<comment type="caution">
    <text evidence="1">The sequence shown here is derived from an EMBL/GenBank/DDBJ whole genome shotgun (WGS) entry which is preliminary data.</text>
</comment>
<organism evidence="1">
    <name type="scientific">marine sediment metagenome</name>
    <dbReference type="NCBI Taxonomy" id="412755"/>
    <lineage>
        <taxon>unclassified sequences</taxon>
        <taxon>metagenomes</taxon>
        <taxon>ecological metagenomes</taxon>
    </lineage>
</organism>
<sequence length="60" mass="6811">KQKIKQIGEKNETEKEILEEIEETKNIGLTMAVAGINPYNFTGTKLDKLYKELKQIGDGE</sequence>